<proteinExistence type="predicted"/>
<feature type="transmembrane region" description="Helical" evidence="12">
    <location>
        <begin position="304"/>
        <end position="326"/>
    </location>
</feature>
<comment type="cofactor">
    <cofactor evidence="1">
        <name>heme b</name>
        <dbReference type="ChEBI" id="CHEBI:60344"/>
    </cofactor>
</comment>
<feature type="transmembrane region" description="Helical" evidence="12">
    <location>
        <begin position="125"/>
        <end position="146"/>
    </location>
</feature>
<dbReference type="PANTHER" id="PTHR23289">
    <property type="entry name" value="CYTOCHROME C OXIDASE ASSEMBLY PROTEIN COX15"/>
    <property type="match status" value="1"/>
</dbReference>
<accession>A0A316ZD11</accession>
<feature type="transmembrane region" description="Helical" evidence="12">
    <location>
        <begin position="359"/>
        <end position="383"/>
    </location>
</feature>
<evidence type="ECO:0000256" key="2">
    <source>
        <dbReference type="ARBA" id="ARBA00004141"/>
    </source>
</evidence>
<dbReference type="PANTHER" id="PTHR23289:SF2">
    <property type="entry name" value="CYTOCHROME C OXIDASE ASSEMBLY PROTEIN COX15 HOMOLOG"/>
    <property type="match status" value="1"/>
</dbReference>
<dbReference type="Proteomes" id="UP000245946">
    <property type="component" value="Unassembled WGS sequence"/>
</dbReference>
<evidence type="ECO:0000313" key="14">
    <source>
        <dbReference type="Proteomes" id="UP000245946"/>
    </source>
</evidence>
<feature type="transmembrane region" description="Helical" evidence="12">
    <location>
        <begin position="212"/>
        <end position="230"/>
    </location>
</feature>
<evidence type="ECO:0000256" key="4">
    <source>
        <dbReference type="ARBA" id="ARBA00022723"/>
    </source>
</evidence>
<comment type="catalytic activity">
    <reaction evidence="11">
        <text>Fe(II)-heme o + 2 A + H2O = Fe(II)-heme a + 2 AH2</text>
        <dbReference type="Rhea" id="RHEA:63388"/>
        <dbReference type="ChEBI" id="CHEBI:13193"/>
        <dbReference type="ChEBI" id="CHEBI:15377"/>
        <dbReference type="ChEBI" id="CHEBI:17499"/>
        <dbReference type="ChEBI" id="CHEBI:60530"/>
        <dbReference type="ChEBI" id="CHEBI:61715"/>
        <dbReference type="EC" id="1.17.99.9"/>
    </reaction>
    <physiologicalReaction direction="left-to-right" evidence="11">
        <dbReference type="Rhea" id="RHEA:63389"/>
    </physiologicalReaction>
</comment>
<dbReference type="GO" id="GO:0120547">
    <property type="term" value="F:heme A synthase activity"/>
    <property type="evidence" value="ECO:0007669"/>
    <property type="project" value="UniProtKB-EC"/>
</dbReference>
<keyword evidence="5 12" id="KW-1133">Transmembrane helix</keyword>
<feature type="transmembrane region" description="Helical" evidence="12">
    <location>
        <begin position="438"/>
        <end position="459"/>
    </location>
</feature>
<evidence type="ECO:0000256" key="7">
    <source>
        <dbReference type="ARBA" id="ARBA00023004"/>
    </source>
</evidence>
<protein>
    <submittedName>
        <fullName evidence="13">COX15-CtaA-domain-containing protein</fullName>
    </submittedName>
</protein>
<keyword evidence="9 12" id="KW-0472">Membrane</keyword>
<keyword evidence="4" id="KW-0479">Metal-binding</keyword>
<dbReference type="GO" id="GO:0005743">
    <property type="term" value="C:mitochondrial inner membrane"/>
    <property type="evidence" value="ECO:0007669"/>
    <property type="project" value="TreeGrafter"/>
</dbReference>
<dbReference type="OrthoDB" id="1726137at2759"/>
<dbReference type="RefSeq" id="XP_025598444.1">
    <property type="nucleotide sequence ID" value="XM_025740903.1"/>
</dbReference>
<evidence type="ECO:0000256" key="8">
    <source>
        <dbReference type="ARBA" id="ARBA00023133"/>
    </source>
</evidence>
<organism evidence="13 14">
    <name type="scientific">Tilletiopsis washingtonensis</name>
    <dbReference type="NCBI Taxonomy" id="58919"/>
    <lineage>
        <taxon>Eukaryota</taxon>
        <taxon>Fungi</taxon>
        <taxon>Dikarya</taxon>
        <taxon>Basidiomycota</taxon>
        <taxon>Ustilaginomycotina</taxon>
        <taxon>Exobasidiomycetes</taxon>
        <taxon>Entylomatales</taxon>
        <taxon>Entylomatales incertae sedis</taxon>
        <taxon>Tilletiopsis</taxon>
    </lineage>
</organism>
<comment type="subcellular location">
    <subcellularLocation>
        <location evidence="2">Membrane</location>
        <topology evidence="2">Multi-pass membrane protein</topology>
    </subcellularLocation>
</comment>
<feature type="transmembrane region" description="Helical" evidence="12">
    <location>
        <begin position="242"/>
        <end position="260"/>
    </location>
</feature>
<dbReference type="InterPro" id="IPR003780">
    <property type="entry name" value="COX15/CtaA_fam"/>
</dbReference>
<dbReference type="GeneID" id="37268447"/>
<evidence type="ECO:0000256" key="10">
    <source>
        <dbReference type="ARBA" id="ARBA00044501"/>
    </source>
</evidence>
<keyword evidence="8" id="KW-0350">Heme biosynthesis</keyword>
<gene>
    <name evidence="13" type="ORF">FA09DRAFT_318406</name>
</gene>
<dbReference type="GO" id="GO:0016653">
    <property type="term" value="F:oxidoreductase activity, acting on NAD(P)H, heme protein as acceptor"/>
    <property type="evidence" value="ECO:0007669"/>
    <property type="project" value="TreeGrafter"/>
</dbReference>
<name>A0A316ZD11_9BASI</name>
<dbReference type="Pfam" id="PF02628">
    <property type="entry name" value="COX15-CtaA"/>
    <property type="match status" value="1"/>
</dbReference>
<evidence type="ECO:0000256" key="11">
    <source>
        <dbReference type="ARBA" id="ARBA00048044"/>
    </source>
</evidence>
<feature type="transmembrane region" description="Helical" evidence="12">
    <location>
        <begin position="479"/>
        <end position="502"/>
    </location>
</feature>
<dbReference type="EMBL" id="KZ819292">
    <property type="protein sequence ID" value="PWN98165.1"/>
    <property type="molecule type" value="Genomic_DNA"/>
</dbReference>
<evidence type="ECO:0000256" key="5">
    <source>
        <dbReference type="ARBA" id="ARBA00022989"/>
    </source>
</evidence>
<dbReference type="InterPro" id="IPR023754">
    <property type="entry name" value="HemeA_Synthase_type2"/>
</dbReference>
<evidence type="ECO:0000256" key="6">
    <source>
        <dbReference type="ARBA" id="ARBA00023002"/>
    </source>
</evidence>
<dbReference type="GO" id="GO:0046872">
    <property type="term" value="F:metal ion binding"/>
    <property type="evidence" value="ECO:0007669"/>
    <property type="project" value="UniProtKB-KW"/>
</dbReference>
<evidence type="ECO:0000256" key="1">
    <source>
        <dbReference type="ARBA" id="ARBA00001970"/>
    </source>
</evidence>
<reference evidence="13 14" key="1">
    <citation type="journal article" date="2018" name="Mol. Biol. Evol.">
        <title>Broad Genomic Sampling Reveals a Smut Pathogenic Ancestry of the Fungal Clade Ustilaginomycotina.</title>
        <authorList>
            <person name="Kijpornyongpan T."/>
            <person name="Mondo S.J."/>
            <person name="Barry K."/>
            <person name="Sandor L."/>
            <person name="Lee J."/>
            <person name="Lipzen A."/>
            <person name="Pangilinan J."/>
            <person name="LaButti K."/>
            <person name="Hainaut M."/>
            <person name="Henrissat B."/>
            <person name="Grigoriev I.V."/>
            <person name="Spatafora J.W."/>
            <person name="Aime M.C."/>
        </authorList>
    </citation>
    <scope>NUCLEOTIDE SEQUENCE [LARGE SCALE GENOMIC DNA]</scope>
    <source>
        <strain evidence="13 14">MCA 4186</strain>
    </source>
</reference>
<feature type="transmembrane region" description="Helical" evidence="12">
    <location>
        <begin position="508"/>
        <end position="528"/>
    </location>
</feature>
<evidence type="ECO:0000313" key="13">
    <source>
        <dbReference type="EMBL" id="PWN98165.1"/>
    </source>
</evidence>
<keyword evidence="3 12" id="KW-0812">Transmembrane</keyword>
<evidence type="ECO:0000256" key="9">
    <source>
        <dbReference type="ARBA" id="ARBA00023136"/>
    </source>
</evidence>
<keyword evidence="7" id="KW-0408">Iron</keyword>
<keyword evidence="6" id="KW-0560">Oxidoreductase</keyword>
<dbReference type="GO" id="GO:0006784">
    <property type="term" value="P:heme A biosynthetic process"/>
    <property type="evidence" value="ECO:0007669"/>
    <property type="project" value="InterPro"/>
</dbReference>
<evidence type="ECO:0000256" key="3">
    <source>
        <dbReference type="ARBA" id="ARBA00022692"/>
    </source>
</evidence>
<comment type="pathway">
    <text evidence="10">Porphyrin-containing compound metabolism; heme A biosynthesis; heme A from heme O: step 1/1.</text>
</comment>
<evidence type="ECO:0000256" key="12">
    <source>
        <dbReference type="SAM" id="Phobius"/>
    </source>
</evidence>
<dbReference type="STRING" id="58919.A0A316ZD11"/>
<dbReference type="AlphaFoldDB" id="A0A316ZD11"/>
<sequence length="569" mass="59282">MSLCTGSLVGLRLAAAGGAGRASAVLRLGLRAAPQLGAAAPVRRALLHTSPCQPALRLGLSAAPSARSSILAQLRQLHSTSRSPAGSASLSADAAAAYSEPAAATAAATASAPADSHYSDGTSPWVAAHLIATFVLVYAIIVVGGLTRLTESGLSITEWNPGMKGMRLPSSQAEWEAEWEKYKGTPEFVLLNQHMTLDDFKTIYGWEWGHRMLGRFIGVFFVVPALAFALTGAAGRRTRWKLLAIASGIGFQGALGWYMVKSGLTAPEIAPTHPNSTARPDGQQRLDADSKTAEWTPRVSHFRLAAHLGTAFLVGLGCLHTAAVILRPGMHARLASPLAATSKALAAPSVRRYATGTRAITAFVFFTAISGALVAGLDAGLVYNEFPTMGDGRIAPPMDELMEDKYALHDPDAAPGAGRSTWRTAVGNFTSNPVAVQLAHRTLAISSLVLCLGVGWRGARLARIARAQGNPLPPAVPRLAVLAASLASLQASLGICTLIYLVPIELASAHQAGAVALLSSLVALVASLRRGPKTLAQPLAAAAARPREQVVAQALRNVAKPRAATQPSL</sequence>
<keyword evidence="14" id="KW-1185">Reference proteome</keyword>